<feature type="compositionally biased region" description="Low complexity" evidence="1">
    <location>
        <begin position="108"/>
        <end position="125"/>
    </location>
</feature>
<dbReference type="Proteomes" id="UP000031967">
    <property type="component" value="Unassembled WGS sequence"/>
</dbReference>
<proteinExistence type="predicted"/>
<feature type="region of interest" description="Disordered" evidence="1">
    <location>
        <begin position="106"/>
        <end position="133"/>
    </location>
</feature>
<sequence>MALAHCINCHRLFNKALKDICPDCIKKEELQYMACRDYLREHMDCTLQELHEATEVPTNLILKFIREGRISTKGAKNFEYPCAMCGKPIKVDTICSSCQDQVKRLRESGSGSAPPAAARPNSSTAFHSHIRRD</sequence>
<evidence type="ECO:0008006" key="4">
    <source>
        <dbReference type="Google" id="ProtNLM"/>
    </source>
</evidence>
<evidence type="ECO:0000313" key="2">
    <source>
        <dbReference type="EMBL" id="KIL39308.1"/>
    </source>
</evidence>
<dbReference type="EMBL" id="JXAK01000040">
    <property type="protein sequence ID" value="KIL39308.1"/>
    <property type="molecule type" value="Genomic_DNA"/>
</dbReference>
<comment type="caution">
    <text evidence="2">The sequence shown here is derived from an EMBL/GenBank/DDBJ whole genome shotgun (WGS) entry which is preliminary data.</text>
</comment>
<accession>A0ABR5AEQ9</accession>
<organism evidence="2 3">
    <name type="scientific">Gordoniibacillus kamchatkensis</name>
    <dbReference type="NCBI Taxonomy" id="1590651"/>
    <lineage>
        <taxon>Bacteria</taxon>
        <taxon>Bacillati</taxon>
        <taxon>Bacillota</taxon>
        <taxon>Bacilli</taxon>
        <taxon>Bacillales</taxon>
        <taxon>Paenibacillaceae</taxon>
        <taxon>Gordoniibacillus</taxon>
    </lineage>
</organism>
<keyword evidence="3" id="KW-1185">Reference proteome</keyword>
<gene>
    <name evidence="2" type="ORF">SD70_21180</name>
</gene>
<protein>
    <recommendedName>
        <fullName evidence="4">Flagellar protein</fullName>
    </recommendedName>
</protein>
<name>A0ABR5AEQ9_9BACL</name>
<evidence type="ECO:0000256" key="1">
    <source>
        <dbReference type="SAM" id="MobiDB-lite"/>
    </source>
</evidence>
<evidence type="ECO:0000313" key="3">
    <source>
        <dbReference type="Proteomes" id="UP000031967"/>
    </source>
</evidence>
<reference evidence="2 3" key="1">
    <citation type="submission" date="2014-12" db="EMBL/GenBank/DDBJ databases">
        <title>Draft genome sequence of Paenibacillus kamchatkensis strain B-2647.</title>
        <authorList>
            <person name="Karlyshev A.V."/>
            <person name="Kudryashova E.B."/>
        </authorList>
    </citation>
    <scope>NUCLEOTIDE SEQUENCE [LARGE SCALE GENOMIC DNA]</scope>
    <source>
        <strain evidence="2 3">VKM B-2647</strain>
    </source>
</reference>